<comment type="caution">
    <text evidence="1">The sequence shown here is derived from an EMBL/GenBank/DDBJ whole genome shotgun (WGS) entry which is preliminary data.</text>
</comment>
<dbReference type="Proteomes" id="UP000196386">
    <property type="component" value="Unassembled WGS sequence"/>
</dbReference>
<organism evidence="1 2">
    <name type="scientific">Anaerotruncus colihominis</name>
    <dbReference type="NCBI Taxonomy" id="169435"/>
    <lineage>
        <taxon>Bacteria</taxon>
        <taxon>Bacillati</taxon>
        <taxon>Bacillota</taxon>
        <taxon>Clostridia</taxon>
        <taxon>Eubacteriales</taxon>
        <taxon>Oscillospiraceae</taxon>
        <taxon>Anaerotruncus</taxon>
    </lineage>
</organism>
<dbReference type="EMBL" id="NFKP01000003">
    <property type="protein sequence ID" value="OUP70709.1"/>
    <property type="molecule type" value="Genomic_DNA"/>
</dbReference>
<name>A0A1Y4MRC5_9FIRM</name>
<dbReference type="AlphaFoldDB" id="A0A1Y4MRC5"/>
<dbReference type="RefSeq" id="WP_087299931.1">
    <property type="nucleotide sequence ID" value="NZ_NFKP01000003.1"/>
</dbReference>
<evidence type="ECO:0000313" key="1">
    <source>
        <dbReference type="EMBL" id="OUP70709.1"/>
    </source>
</evidence>
<proteinExistence type="predicted"/>
<reference evidence="2" key="1">
    <citation type="submission" date="2017-04" db="EMBL/GenBank/DDBJ databases">
        <title>Function of individual gut microbiota members based on whole genome sequencing of pure cultures obtained from chicken caecum.</title>
        <authorList>
            <person name="Medvecky M."/>
            <person name="Cejkova D."/>
            <person name="Polansky O."/>
            <person name="Karasova D."/>
            <person name="Kubasova T."/>
            <person name="Cizek A."/>
            <person name="Rychlik I."/>
        </authorList>
    </citation>
    <scope>NUCLEOTIDE SEQUENCE [LARGE SCALE GENOMIC DNA]</scope>
    <source>
        <strain evidence="2">An175</strain>
    </source>
</reference>
<sequence>MLRKENQTLNNFNGTLLWKDLPILDFCIERGKVLKWEMHPENEDYYPIEFTYNATVYGLQDFIDCRIVPITRQNLQRVLKDLGLKEYSWDGIIRANYGLCTDDCYWFRQDGSNLKYDDIKIRD</sequence>
<gene>
    <name evidence="1" type="ORF">B5F11_04490</name>
</gene>
<protein>
    <submittedName>
        <fullName evidence="1">Uncharacterized protein</fullName>
    </submittedName>
</protein>
<accession>A0A1Y4MRC5</accession>
<evidence type="ECO:0000313" key="2">
    <source>
        <dbReference type="Proteomes" id="UP000196386"/>
    </source>
</evidence>